<gene>
    <name evidence="1" type="ORF">Slati_4415400</name>
</gene>
<protein>
    <submittedName>
        <fullName evidence="1">Uncharacterized protein</fullName>
    </submittedName>
</protein>
<accession>A0AAW2SQV3</accession>
<name>A0AAW2SQV3_9LAMI</name>
<sequence>MKLGVGSHLRLGVYALVLEIASCKLIDIGTPFLFNDCSYRFREALTHLQVNRRYRRHILTGDGSSSWTHRPRYTLRLHWTMLMMTMSVTRSPLTQIKIQPSCARDCRDCSSLRTTPVLSELGTQIIPIKPPRLSYDDPCELVQST</sequence>
<reference evidence="1" key="2">
    <citation type="journal article" date="2024" name="Plant">
        <title>Genomic evolution and insights into agronomic trait innovations of Sesamum species.</title>
        <authorList>
            <person name="Miao H."/>
            <person name="Wang L."/>
            <person name="Qu L."/>
            <person name="Liu H."/>
            <person name="Sun Y."/>
            <person name="Le M."/>
            <person name="Wang Q."/>
            <person name="Wei S."/>
            <person name="Zheng Y."/>
            <person name="Lin W."/>
            <person name="Duan Y."/>
            <person name="Cao H."/>
            <person name="Xiong S."/>
            <person name="Wang X."/>
            <person name="Wei L."/>
            <person name="Li C."/>
            <person name="Ma Q."/>
            <person name="Ju M."/>
            <person name="Zhao R."/>
            <person name="Li G."/>
            <person name="Mu C."/>
            <person name="Tian Q."/>
            <person name="Mei H."/>
            <person name="Zhang T."/>
            <person name="Gao T."/>
            <person name="Zhang H."/>
        </authorList>
    </citation>
    <scope>NUCLEOTIDE SEQUENCE</scope>
    <source>
        <strain evidence="1">KEN1</strain>
    </source>
</reference>
<comment type="caution">
    <text evidence="1">The sequence shown here is derived from an EMBL/GenBank/DDBJ whole genome shotgun (WGS) entry which is preliminary data.</text>
</comment>
<reference evidence="1" key="1">
    <citation type="submission" date="2020-06" db="EMBL/GenBank/DDBJ databases">
        <authorList>
            <person name="Li T."/>
            <person name="Hu X."/>
            <person name="Zhang T."/>
            <person name="Song X."/>
            <person name="Zhang H."/>
            <person name="Dai N."/>
            <person name="Sheng W."/>
            <person name="Hou X."/>
            <person name="Wei L."/>
        </authorList>
    </citation>
    <scope>NUCLEOTIDE SEQUENCE</scope>
    <source>
        <strain evidence="1">KEN1</strain>
        <tissue evidence="1">Leaf</tissue>
    </source>
</reference>
<evidence type="ECO:0000313" key="1">
    <source>
        <dbReference type="EMBL" id="KAL0394492.1"/>
    </source>
</evidence>
<dbReference type="EMBL" id="JACGWN010000016">
    <property type="protein sequence ID" value="KAL0394492.1"/>
    <property type="molecule type" value="Genomic_DNA"/>
</dbReference>
<organism evidence="1">
    <name type="scientific">Sesamum latifolium</name>
    <dbReference type="NCBI Taxonomy" id="2727402"/>
    <lineage>
        <taxon>Eukaryota</taxon>
        <taxon>Viridiplantae</taxon>
        <taxon>Streptophyta</taxon>
        <taxon>Embryophyta</taxon>
        <taxon>Tracheophyta</taxon>
        <taxon>Spermatophyta</taxon>
        <taxon>Magnoliopsida</taxon>
        <taxon>eudicotyledons</taxon>
        <taxon>Gunneridae</taxon>
        <taxon>Pentapetalae</taxon>
        <taxon>asterids</taxon>
        <taxon>lamiids</taxon>
        <taxon>Lamiales</taxon>
        <taxon>Pedaliaceae</taxon>
        <taxon>Sesamum</taxon>
    </lineage>
</organism>
<dbReference type="AlphaFoldDB" id="A0AAW2SQV3"/>
<proteinExistence type="predicted"/>